<protein>
    <submittedName>
        <fullName evidence="1">Membrane protein</fullName>
    </submittedName>
</protein>
<keyword evidence="2" id="KW-1185">Reference proteome</keyword>
<reference evidence="1" key="1">
    <citation type="submission" date="2018-04" db="EMBL/GenBank/DDBJ databases">
        <title>Genomes of the Obligate Erwinia dacicola and Facultative Enterobacter sp. OLF Endosymbionts of the Olive Fruit fly, Bactrocera oleae.</title>
        <authorList>
            <person name="Estes A.M."/>
            <person name="Hearn D.J."/>
            <person name="Agarwal S."/>
            <person name="Pierson E.A."/>
            <person name="Dunning-Hotopp J.C."/>
        </authorList>
    </citation>
    <scope>NUCLEOTIDE SEQUENCE [LARGE SCALE GENOMIC DNA]</scope>
    <source>
        <strain evidence="1">Oroville</strain>
    </source>
</reference>
<feature type="non-terminal residue" evidence="1">
    <location>
        <position position="54"/>
    </location>
</feature>
<accession>A0A328TJZ3</accession>
<sequence length="54" mass="6417">MDIFNTFCGGFNNFFYYTNITGIAFKTFATFQRGNYRFMYKFSFSGFCLGTYTF</sequence>
<evidence type="ECO:0000313" key="2">
    <source>
        <dbReference type="Proteomes" id="UP000244334"/>
    </source>
</evidence>
<gene>
    <name evidence="1" type="ORF">ACZ87_03579</name>
</gene>
<proteinExistence type="predicted"/>
<dbReference type="AlphaFoldDB" id="A0A328TJZ3"/>
<comment type="caution">
    <text evidence="1">The sequence shown here is derived from an EMBL/GenBank/DDBJ whole genome shotgun (WGS) entry which is preliminary data.</text>
</comment>
<dbReference type="EMBL" id="LJAM02000663">
    <property type="protein sequence ID" value="RAP69632.1"/>
    <property type="molecule type" value="Genomic_DNA"/>
</dbReference>
<organism evidence="1 2">
    <name type="scientific">Candidatus Erwinia dacicola</name>
    <dbReference type="NCBI Taxonomy" id="252393"/>
    <lineage>
        <taxon>Bacteria</taxon>
        <taxon>Pseudomonadati</taxon>
        <taxon>Pseudomonadota</taxon>
        <taxon>Gammaproteobacteria</taxon>
        <taxon>Enterobacterales</taxon>
        <taxon>Erwiniaceae</taxon>
        <taxon>Erwinia</taxon>
    </lineage>
</organism>
<evidence type="ECO:0000313" key="1">
    <source>
        <dbReference type="EMBL" id="RAP69632.1"/>
    </source>
</evidence>
<dbReference type="Proteomes" id="UP000244334">
    <property type="component" value="Unassembled WGS sequence"/>
</dbReference>
<name>A0A328TJZ3_9GAMM</name>